<feature type="region of interest" description="Disordered" evidence="1">
    <location>
        <begin position="14"/>
        <end position="93"/>
    </location>
</feature>
<accession>A0A833VMG5</accession>
<dbReference type="PROSITE" id="PS50812">
    <property type="entry name" value="PWWP"/>
    <property type="match status" value="1"/>
</dbReference>
<name>A0A833VMG5_9POAL</name>
<evidence type="ECO:0000313" key="4">
    <source>
        <dbReference type="Proteomes" id="UP000623129"/>
    </source>
</evidence>
<keyword evidence="3" id="KW-0808">Transferase</keyword>
<keyword evidence="4" id="KW-1185">Reference proteome</keyword>
<dbReference type="GO" id="GO:0008168">
    <property type="term" value="F:methyltransferase activity"/>
    <property type="evidence" value="ECO:0007669"/>
    <property type="project" value="UniProtKB-KW"/>
</dbReference>
<dbReference type="InterPro" id="IPR000313">
    <property type="entry name" value="PWWP_dom"/>
</dbReference>
<comment type="caution">
    <text evidence="3">The sequence shown here is derived from an EMBL/GenBank/DDBJ whole genome shotgun (WGS) entry which is preliminary data.</text>
</comment>
<dbReference type="AlphaFoldDB" id="A0A833VMG5"/>
<proteinExistence type="predicted"/>
<feature type="region of interest" description="Disordered" evidence="1">
    <location>
        <begin position="251"/>
        <end position="280"/>
    </location>
</feature>
<dbReference type="SUPFAM" id="SSF63748">
    <property type="entry name" value="Tudor/PWWP/MBT"/>
    <property type="match status" value="1"/>
</dbReference>
<dbReference type="OrthoDB" id="308383at2759"/>
<evidence type="ECO:0000313" key="3">
    <source>
        <dbReference type="EMBL" id="KAF3328588.1"/>
    </source>
</evidence>
<protein>
    <submittedName>
        <fullName evidence="3">Histone-lysine N-methyltransferase ATX4</fullName>
    </submittedName>
</protein>
<dbReference type="Pfam" id="PF00855">
    <property type="entry name" value="PWWP"/>
    <property type="match status" value="1"/>
</dbReference>
<evidence type="ECO:0000256" key="1">
    <source>
        <dbReference type="SAM" id="MobiDB-lite"/>
    </source>
</evidence>
<dbReference type="CDD" id="cd20143">
    <property type="entry name" value="PWWP_AtATX3-like"/>
    <property type="match status" value="1"/>
</dbReference>
<evidence type="ECO:0000259" key="2">
    <source>
        <dbReference type="PROSITE" id="PS50812"/>
    </source>
</evidence>
<dbReference type="GO" id="GO:0032259">
    <property type="term" value="P:methylation"/>
    <property type="evidence" value="ECO:0007669"/>
    <property type="project" value="UniProtKB-KW"/>
</dbReference>
<gene>
    <name evidence="3" type="ORF">FCM35_KLT05666</name>
</gene>
<dbReference type="Proteomes" id="UP000623129">
    <property type="component" value="Unassembled WGS sequence"/>
</dbReference>
<dbReference type="EMBL" id="SWLB01000015">
    <property type="protein sequence ID" value="KAF3328588.1"/>
    <property type="molecule type" value="Genomic_DNA"/>
</dbReference>
<feature type="compositionally biased region" description="Basic and acidic residues" evidence="1">
    <location>
        <begin position="79"/>
        <end position="89"/>
    </location>
</feature>
<organism evidence="3 4">
    <name type="scientific">Carex littledalei</name>
    <dbReference type="NCBI Taxonomy" id="544730"/>
    <lineage>
        <taxon>Eukaryota</taxon>
        <taxon>Viridiplantae</taxon>
        <taxon>Streptophyta</taxon>
        <taxon>Embryophyta</taxon>
        <taxon>Tracheophyta</taxon>
        <taxon>Spermatophyta</taxon>
        <taxon>Magnoliopsida</taxon>
        <taxon>Liliopsida</taxon>
        <taxon>Poales</taxon>
        <taxon>Cyperaceae</taxon>
        <taxon>Cyperoideae</taxon>
        <taxon>Cariceae</taxon>
        <taxon>Carex</taxon>
        <taxon>Carex subgen. Euthyceras</taxon>
    </lineage>
</organism>
<reference evidence="3" key="1">
    <citation type="submission" date="2020-01" db="EMBL/GenBank/DDBJ databases">
        <title>Genome sequence of Kobresia littledalei, the first chromosome-level genome in the family Cyperaceae.</title>
        <authorList>
            <person name="Qu G."/>
        </authorList>
    </citation>
    <scope>NUCLEOTIDE SEQUENCE</scope>
    <source>
        <strain evidence="3">C.B.Clarke</strain>
        <tissue evidence="3">Leaf</tissue>
    </source>
</reference>
<feature type="domain" description="PWWP" evidence="2">
    <location>
        <begin position="147"/>
        <end position="215"/>
    </location>
</feature>
<sequence>MMLIKRELRTQITSLKRCKAEGPASSSGDGPTGGDEPYKKRMRPNTVQVTPATSVFGAEDEVEAGGRSSRTRARAVPSRFKDSSVKEDNSSNGDIVLVPKKSKLKSIVPKHAIFPENDAVNEESRMKERVAESRKRDDPCLLEELEVGEVVWAKSGKTSPPWPAIVIDPREHAPEVVLNACVPSAICVMYFGHSANGNRDYGWVKAGMIFPFLDNVDRFQGQKPGKLRARFVAAIEEAFLAERGFVELGSRSAQGPADSDSADVVPGSSHGQEGSSNGGNGTCKGCGRTISFTKNRKSESDEHLCIECSKISITCSKLMSLMKVESSASAKRRTVGDA</sequence>
<dbReference type="Gene3D" id="2.30.30.140">
    <property type="match status" value="1"/>
</dbReference>
<keyword evidence="3" id="KW-0489">Methyltransferase</keyword>